<sequence>MQRSRLLLVAPPLPSIKPLCAHCPCGYASGCVAFRSRYGFLLPLLPYHLFATLRQTTTGACELLMD</sequence>
<organism evidence="1">
    <name type="scientific">Anopheles marajoara</name>
    <dbReference type="NCBI Taxonomy" id="58244"/>
    <lineage>
        <taxon>Eukaryota</taxon>
        <taxon>Metazoa</taxon>
        <taxon>Ecdysozoa</taxon>
        <taxon>Arthropoda</taxon>
        <taxon>Hexapoda</taxon>
        <taxon>Insecta</taxon>
        <taxon>Pterygota</taxon>
        <taxon>Neoptera</taxon>
        <taxon>Endopterygota</taxon>
        <taxon>Diptera</taxon>
        <taxon>Nematocera</taxon>
        <taxon>Culicoidea</taxon>
        <taxon>Culicidae</taxon>
        <taxon>Anophelinae</taxon>
        <taxon>Anopheles</taxon>
    </lineage>
</organism>
<name>A0A2M4CGP6_9DIPT</name>
<dbReference type="AlphaFoldDB" id="A0A2M4CGP6"/>
<accession>A0A2M4CGP6</accession>
<proteinExistence type="predicted"/>
<reference evidence="1" key="1">
    <citation type="submission" date="2018-01" db="EMBL/GenBank/DDBJ databases">
        <title>An insight into the sialome of Amazonian anophelines.</title>
        <authorList>
            <person name="Ribeiro J.M."/>
            <person name="Scarpassa V."/>
            <person name="Calvo E."/>
        </authorList>
    </citation>
    <scope>NUCLEOTIDE SEQUENCE</scope>
    <source>
        <tissue evidence="1">Salivary glands</tissue>
    </source>
</reference>
<protein>
    <submittedName>
        <fullName evidence="1">Putative secreted protein</fullName>
    </submittedName>
</protein>
<dbReference type="EMBL" id="GGFJ01014947">
    <property type="protein sequence ID" value="MBW64088.1"/>
    <property type="molecule type" value="Transcribed_RNA"/>
</dbReference>
<evidence type="ECO:0000313" key="1">
    <source>
        <dbReference type="EMBL" id="MBW64088.1"/>
    </source>
</evidence>